<comment type="caution">
    <text evidence="10">The sequence shown here is derived from an EMBL/GenBank/DDBJ whole genome shotgun (WGS) entry which is preliminary data.</text>
</comment>
<feature type="compositionally biased region" description="Basic and acidic residues" evidence="9">
    <location>
        <begin position="304"/>
        <end position="331"/>
    </location>
</feature>
<dbReference type="Gene3D" id="3.30.460.10">
    <property type="entry name" value="Beta Polymerase, domain 2"/>
    <property type="match status" value="1"/>
</dbReference>
<dbReference type="GO" id="GO:0048255">
    <property type="term" value="P:mRNA stabilization"/>
    <property type="evidence" value="ECO:0007669"/>
    <property type="project" value="TreeGrafter"/>
</dbReference>
<proteinExistence type="inferred from homology"/>
<protein>
    <recommendedName>
        <fullName evidence="8">ATPase synthesis protein 25</fullName>
    </recommendedName>
</protein>
<evidence type="ECO:0000313" key="10">
    <source>
        <dbReference type="EMBL" id="KAK3353265.1"/>
    </source>
</evidence>
<dbReference type="InterPro" id="IPR040152">
    <property type="entry name" value="Atp25"/>
</dbReference>
<comment type="subcellular location">
    <subcellularLocation>
        <location evidence="2 8">Mitochondrion inner membrane</location>
        <topology evidence="2 8">Peripheral membrane protein</topology>
        <orientation evidence="2 8">Matrix side</orientation>
    </subcellularLocation>
</comment>
<keyword evidence="7 8" id="KW-0472">Membrane</keyword>
<dbReference type="GO" id="GO:0005743">
    <property type="term" value="C:mitochondrial inner membrane"/>
    <property type="evidence" value="ECO:0007669"/>
    <property type="project" value="UniProtKB-SubCell"/>
</dbReference>
<evidence type="ECO:0000256" key="3">
    <source>
        <dbReference type="ARBA" id="ARBA00010787"/>
    </source>
</evidence>
<accession>A0AAJ0HIW7</accession>
<keyword evidence="4 8" id="KW-0999">Mitochondrion inner membrane</keyword>
<evidence type="ECO:0000256" key="9">
    <source>
        <dbReference type="SAM" id="MobiDB-lite"/>
    </source>
</evidence>
<keyword evidence="5 8" id="KW-0809">Transit peptide</keyword>
<comment type="function">
    <text evidence="1">Probable mitochondrial mRNA stabilization factor.</text>
</comment>
<dbReference type="PANTHER" id="PTHR28087">
    <property type="entry name" value="ATPASE SYNTHESIS PROTEIN 25, MITOCHONDRIAL"/>
    <property type="match status" value="1"/>
</dbReference>
<dbReference type="EMBL" id="JAUIQD010000004">
    <property type="protein sequence ID" value="KAK3353265.1"/>
    <property type="molecule type" value="Genomic_DNA"/>
</dbReference>
<evidence type="ECO:0000256" key="7">
    <source>
        <dbReference type="ARBA" id="ARBA00023136"/>
    </source>
</evidence>
<evidence type="ECO:0000256" key="8">
    <source>
        <dbReference type="RuleBase" id="RU367062"/>
    </source>
</evidence>
<evidence type="ECO:0000256" key="1">
    <source>
        <dbReference type="ARBA" id="ARBA00003470"/>
    </source>
</evidence>
<dbReference type="GO" id="GO:0140053">
    <property type="term" value="P:mitochondrial gene expression"/>
    <property type="evidence" value="ECO:0007669"/>
    <property type="project" value="UniProtKB-UniRule"/>
</dbReference>
<gene>
    <name evidence="10" type="ORF">B0T25DRAFT_544102</name>
</gene>
<evidence type="ECO:0000256" key="6">
    <source>
        <dbReference type="ARBA" id="ARBA00023128"/>
    </source>
</evidence>
<reference evidence="10" key="1">
    <citation type="journal article" date="2023" name="Mol. Phylogenet. Evol.">
        <title>Genome-scale phylogeny and comparative genomics of the fungal order Sordariales.</title>
        <authorList>
            <person name="Hensen N."/>
            <person name="Bonometti L."/>
            <person name="Westerberg I."/>
            <person name="Brannstrom I.O."/>
            <person name="Guillou S."/>
            <person name="Cros-Aarteil S."/>
            <person name="Calhoun S."/>
            <person name="Haridas S."/>
            <person name="Kuo A."/>
            <person name="Mondo S."/>
            <person name="Pangilinan J."/>
            <person name="Riley R."/>
            <person name="LaButti K."/>
            <person name="Andreopoulos B."/>
            <person name="Lipzen A."/>
            <person name="Chen C."/>
            <person name="Yan M."/>
            <person name="Daum C."/>
            <person name="Ng V."/>
            <person name="Clum A."/>
            <person name="Steindorff A."/>
            <person name="Ohm R.A."/>
            <person name="Martin F."/>
            <person name="Silar P."/>
            <person name="Natvig D.O."/>
            <person name="Lalanne C."/>
            <person name="Gautier V."/>
            <person name="Ament-Velasquez S.L."/>
            <person name="Kruys A."/>
            <person name="Hutchinson M.I."/>
            <person name="Powell A.J."/>
            <person name="Barry K."/>
            <person name="Miller A.N."/>
            <person name="Grigoriev I.V."/>
            <person name="Debuchy R."/>
            <person name="Gladieux P."/>
            <person name="Hiltunen Thoren M."/>
            <person name="Johannesson H."/>
        </authorList>
    </citation>
    <scope>NUCLEOTIDE SEQUENCE</scope>
    <source>
        <strain evidence="10">CBS 955.72</strain>
    </source>
</reference>
<dbReference type="InterPro" id="IPR043519">
    <property type="entry name" value="NT_sf"/>
</dbReference>
<evidence type="ECO:0000256" key="5">
    <source>
        <dbReference type="ARBA" id="ARBA00022946"/>
    </source>
</evidence>
<sequence>MSAAPALRAASCSACRFSALRLFIGNFAGVRVPQSSLRARSFAPAARYSTFRPTPRLNQGFAIEERIPEKDENGQPAGSGASGSDVPWYLEVEAPRHPTLLTEPTPLPDVPEGSPKLMEPLVKFASDELGLDQLQMLDLRELDPPAGLGPNLIMLFGSARSERHLHVSADRLTRWLRGYGVTAVADGLLGRNELKIKLRRKARKAKLLGTTGLPRGADDGISTGWICINLGTIGSSDVEMELLDEAGLPTGFGVAQTGTTIVVQVMTEARRQELDLEKLWKGILKRGLEKKDAPARIQGHKRERYNDADKKQKRDRHHDPDPDHDPDPVLKDGFEGFEEFGSIKPFNRGANKGRAGRSKPPTAQFYSTLARQSLDAPIHVSPISQTPLATFASSNSSGQEAIDKLSDILAHDTESKIDLLNQLKTYLESPSRDDALRELSAGDGSTPPRFLRLFDRAIENLPHAQACKFRLWLQVYGQKFGHDRFNVTHLQKAFQEVQLHSIALIRDEYLSVLSAIFRKPGRDDLAVRQQSAFALEVVDAMFTRGEKVLDSEVVAAVIQSLVKGGCVAPESTRLLAQFEDLLSQPSIPCPSEDTLIQLLDSYFMSKDWDRFWAIWRIPPRHGRARSAKMYAYLYQRLVDYNNQTVCADALRWCVNEMVYEEPPVRPAGKLLRLLKACIRIADPNAESLATSLVPGDRATEKLTRREFVKLWQRLPA</sequence>
<evidence type="ECO:0000256" key="4">
    <source>
        <dbReference type="ARBA" id="ARBA00022792"/>
    </source>
</evidence>
<dbReference type="FunFam" id="3.30.460.10:FF:000044">
    <property type="entry name" value="ATPase synthesis protein 25, mitochondrial"/>
    <property type="match status" value="1"/>
</dbReference>
<comment type="function">
    <text evidence="8">Mitochondrial mRNA stabilization factor.</text>
</comment>
<name>A0AAJ0HIW7_9PEZI</name>
<organism evidence="10 11">
    <name type="scientific">Lasiosphaeria hispida</name>
    <dbReference type="NCBI Taxonomy" id="260671"/>
    <lineage>
        <taxon>Eukaryota</taxon>
        <taxon>Fungi</taxon>
        <taxon>Dikarya</taxon>
        <taxon>Ascomycota</taxon>
        <taxon>Pezizomycotina</taxon>
        <taxon>Sordariomycetes</taxon>
        <taxon>Sordariomycetidae</taxon>
        <taxon>Sordariales</taxon>
        <taxon>Lasiosphaeriaceae</taxon>
        <taxon>Lasiosphaeria</taxon>
    </lineage>
</organism>
<evidence type="ECO:0000313" key="11">
    <source>
        <dbReference type="Proteomes" id="UP001275084"/>
    </source>
</evidence>
<dbReference type="Proteomes" id="UP001275084">
    <property type="component" value="Unassembled WGS sequence"/>
</dbReference>
<reference evidence="10" key="2">
    <citation type="submission" date="2023-06" db="EMBL/GenBank/DDBJ databases">
        <authorList>
            <consortium name="Lawrence Berkeley National Laboratory"/>
            <person name="Haridas S."/>
            <person name="Hensen N."/>
            <person name="Bonometti L."/>
            <person name="Westerberg I."/>
            <person name="Brannstrom I.O."/>
            <person name="Guillou S."/>
            <person name="Cros-Aarteil S."/>
            <person name="Calhoun S."/>
            <person name="Kuo A."/>
            <person name="Mondo S."/>
            <person name="Pangilinan J."/>
            <person name="Riley R."/>
            <person name="Labutti K."/>
            <person name="Andreopoulos B."/>
            <person name="Lipzen A."/>
            <person name="Chen C."/>
            <person name="Yanf M."/>
            <person name="Daum C."/>
            <person name="Ng V."/>
            <person name="Clum A."/>
            <person name="Steindorff A."/>
            <person name="Ohm R."/>
            <person name="Martin F."/>
            <person name="Silar P."/>
            <person name="Natvig D."/>
            <person name="Lalanne C."/>
            <person name="Gautier V."/>
            <person name="Ament-Velasquez S.L."/>
            <person name="Kruys A."/>
            <person name="Hutchinson M.I."/>
            <person name="Powell A.J."/>
            <person name="Barry K."/>
            <person name="Miller A.N."/>
            <person name="Grigoriev I.V."/>
            <person name="Debuchy R."/>
            <person name="Gladieux P."/>
            <person name="Thoren M.H."/>
            <person name="Johannesson H."/>
        </authorList>
    </citation>
    <scope>NUCLEOTIDE SEQUENCE</scope>
    <source>
        <strain evidence="10">CBS 955.72</strain>
    </source>
</reference>
<evidence type="ECO:0000256" key="2">
    <source>
        <dbReference type="ARBA" id="ARBA00004443"/>
    </source>
</evidence>
<dbReference type="PANTHER" id="PTHR28087:SF1">
    <property type="entry name" value="ATPASE SYNTHESIS PROTEIN 25, MITOCHONDRIAL"/>
    <property type="match status" value="1"/>
</dbReference>
<keyword evidence="6 8" id="KW-0496">Mitochondrion</keyword>
<keyword evidence="11" id="KW-1185">Reference proteome</keyword>
<dbReference type="AlphaFoldDB" id="A0AAJ0HIW7"/>
<comment type="similarity">
    <text evidence="3 8">Belongs to the ATP25 family.</text>
</comment>
<feature type="region of interest" description="Disordered" evidence="9">
    <location>
        <begin position="291"/>
        <end position="331"/>
    </location>
</feature>